<dbReference type="SUPFAM" id="SSF46894">
    <property type="entry name" value="C-terminal effector domain of the bipartite response regulators"/>
    <property type="match status" value="1"/>
</dbReference>
<dbReference type="Pfam" id="PF00196">
    <property type="entry name" value="GerE"/>
    <property type="match status" value="1"/>
</dbReference>
<organism evidence="2 3">
    <name type="scientific">Phycicoccus flavus</name>
    <dbReference type="NCBI Taxonomy" id="2502783"/>
    <lineage>
        <taxon>Bacteria</taxon>
        <taxon>Bacillati</taxon>
        <taxon>Actinomycetota</taxon>
        <taxon>Actinomycetes</taxon>
        <taxon>Micrococcales</taxon>
        <taxon>Intrasporangiaceae</taxon>
        <taxon>Phycicoccus</taxon>
    </lineage>
</organism>
<dbReference type="RefSeq" id="WP_165566378.1">
    <property type="nucleotide sequence ID" value="NZ_SAYU02000015.1"/>
</dbReference>
<dbReference type="InterPro" id="IPR000792">
    <property type="entry name" value="Tscrpt_reg_LuxR_C"/>
</dbReference>
<dbReference type="InterPro" id="IPR051797">
    <property type="entry name" value="TrmB-like"/>
</dbReference>
<dbReference type="EMBL" id="SAYU02000015">
    <property type="protein sequence ID" value="NHA67715.1"/>
    <property type="molecule type" value="Genomic_DNA"/>
</dbReference>
<evidence type="ECO:0000313" key="2">
    <source>
        <dbReference type="EMBL" id="NHA67715.1"/>
    </source>
</evidence>
<evidence type="ECO:0000313" key="3">
    <source>
        <dbReference type="Proteomes" id="UP000287866"/>
    </source>
</evidence>
<protein>
    <submittedName>
        <fullName evidence="2">Helix-turn-helix transcriptional regulator</fullName>
    </submittedName>
</protein>
<dbReference type="InterPro" id="IPR016032">
    <property type="entry name" value="Sig_transdc_resp-reg_C-effctor"/>
</dbReference>
<name>A0A8T6R4J2_9MICO</name>
<dbReference type="PROSITE" id="PS50043">
    <property type="entry name" value="HTH_LUXR_2"/>
    <property type="match status" value="1"/>
</dbReference>
<dbReference type="Proteomes" id="UP000287866">
    <property type="component" value="Unassembled WGS sequence"/>
</dbReference>
<reference evidence="2" key="1">
    <citation type="submission" date="2020-03" db="EMBL/GenBank/DDBJ databases">
        <title>Phycicoccus flavus sp. nov., a novel endophytic actinobacterium isolated from branch of Kandelia candel.</title>
        <authorList>
            <person name="Tuo L."/>
        </authorList>
    </citation>
    <scope>NUCLEOTIDE SEQUENCE</scope>
    <source>
        <strain evidence="2">CMS6Z-2</strain>
    </source>
</reference>
<keyword evidence="3" id="KW-1185">Reference proteome</keyword>
<dbReference type="InterPro" id="IPR036388">
    <property type="entry name" value="WH-like_DNA-bd_sf"/>
</dbReference>
<proteinExistence type="predicted"/>
<dbReference type="GO" id="GO:0006355">
    <property type="term" value="P:regulation of DNA-templated transcription"/>
    <property type="evidence" value="ECO:0007669"/>
    <property type="project" value="InterPro"/>
</dbReference>
<dbReference type="PANTHER" id="PTHR34293:SF1">
    <property type="entry name" value="HTH-TYPE TRANSCRIPTIONAL REGULATOR TRMBL2"/>
    <property type="match status" value="1"/>
</dbReference>
<comment type="caution">
    <text evidence="2">The sequence shown here is derived from an EMBL/GenBank/DDBJ whole genome shotgun (WGS) entry which is preliminary data.</text>
</comment>
<feature type="domain" description="HTH luxR-type" evidence="1">
    <location>
        <begin position="265"/>
        <end position="331"/>
    </location>
</feature>
<dbReference type="Gene3D" id="1.10.10.10">
    <property type="entry name" value="Winged helix-like DNA-binding domain superfamily/Winged helix DNA-binding domain"/>
    <property type="match status" value="1"/>
</dbReference>
<gene>
    <name evidence="2" type="ORF">EPD83_006565</name>
</gene>
<dbReference type="PANTHER" id="PTHR34293">
    <property type="entry name" value="HTH-TYPE TRANSCRIPTIONAL REGULATOR TRMBL2"/>
    <property type="match status" value="1"/>
</dbReference>
<dbReference type="CDD" id="cd06170">
    <property type="entry name" value="LuxR_C_like"/>
    <property type="match status" value="1"/>
</dbReference>
<dbReference type="SMART" id="SM00421">
    <property type="entry name" value="HTH_LUXR"/>
    <property type="match status" value="1"/>
</dbReference>
<dbReference type="GO" id="GO:0003677">
    <property type="term" value="F:DNA binding"/>
    <property type="evidence" value="ECO:0007669"/>
    <property type="project" value="InterPro"/>
</dbReference>
<evidence type="ECO:0000259" key="1">
    <source>
        <dbReference type="PROSITE" id="PS50043"/>
    </source>
</evidence>
<accession>A0A8T6R4J2</accession>
<sequence length="342" mass="37404">MPDEDHRRTTVSGSGPPRLDPDMRVVYGVLLEHGGDLDAARPVIGPEVDVDGALERLAALRLVHRAGGGRYEAVSPTEAAEDLVGPREADAYERLRQAVQLRTMLRELAPLYRTAAGSRLLTAGAELLYGSDEVGARLDELSAGIRRSVASAHPTMASPEVLKASLEADGRLLARGIAYRQLFTHTALRYHQSLAYLQTMQRQGAEVRTASIIPNRIILIDDDHAIIPVVSGEASAAVVKDPSVLAYLHQIFDFLWERGRRIEDEAVGDERVPREVELAILQELAAGRTDEAIARRLGISSRTLRRYLSGMLESFGVDTRFQLGMAFVRQGLDDTGDTDPPA</sequence>
<dbReference type="AlphaFoldDB" id="A0A8T6R4J2"/>